<protein>
    <submittedName>
        <fullName evidence="2">Phage tail protein</fullName>
    </submittedName>
</protein>
<dbReference type="EMBL" id="QAZN01000005">
    <property type="protein sequence ID" value="PTV04292.1"/>
    <property type="molecule type" value="Genomic_DNA"/>
</dbReference>
<feature type="compositionally biased region" description="Polar residues" evidence="1">
    <location>
        <begin position="201"/>
        <end position="222"/>
    </location>
</feature>
<dbReference type="Proteomes" id="UP000244083">
    <property type="component" value="Unassembled WGS sequence"/>
</dbReference>
<gene>
    <name evidence="2" type="ORF">DB325_04415</name>
</gene>
<organism evidence="2 3">
    <name type="scientific">Limosilactobacillus reuteri</name>
    <name type="common">Lactobacillus reuteri</name>
    <dbReference type="NCBI Taxonomy" id="1598"/>
    <lineage>
        <taxon>Bacteria</taxon>
        <taxon>Bacillati</taxon>
        <taxon>Bacillota</taxon>
        <taxon>Bacilli</taxon>
        <taxon>Lactobacillales</taxon>
        <taxon>Lactobacillaceae</taxon>
        <taxon>Limosilactobacillus</taxon>
    </lineage>
</organism>
<sequence>MAGFTASDANIDPNSMSLADKIVYGCMFEWDKSEDKIHLLGLQAATSTTDNLATSAVNLKGGSVHAPGATTETFVVDSYWRKSDNYIQRSLRRCVHEKVRLGIFRFDFNRMMKDPKDPTKFIVPGLFGKAYPNGVPQTEAVNNLLHSNITYNIDGETQEGVTGQDEMEPALYQIGLKLYTYAHNTDMGGTMDPIADPMDVYSQNNGGSTTPDSATPGSTTPGSAAPAQH</sequence>
<dbReference type="AlphaFoldDB" id="A0A2T5Q4A0"/>
<dbReference type="RefSeq" id="WP_107721306.1">
    <property type="nucleotide sequence ID" value="NZ_QAZN01000005.1"/>
</dbReference>
<comment type="caution">
    <text evidence="2">The sequence shown here is derived from an EMBL/GenBank/DDBJ whole genome shotgun (WGS) entry which is preliminary data.</text>
</comment>
<evidence type="ECO:0000313" key="3">
    <source>
        <dbReference type="Proteomes" id="UP000244083"/>
    </source>
</evidence>
<evidence type="ECO:0000313" key="2">
    <source>
        <dbReference type="EMBL" id="PTV04292.1"/>
    </source>
</evidence>
<reference evidence="3" key="1">
    <citation type="submission" date="2018-04" db="EMBL/GenBank/DDBJ databases">
        <title>Draft Genome Sequences of 10 Lactobacillus Species from 22 Commercial Probiotic Products.</title>
        <authorList>
            <person name="Gangiredla J."/>
            <person name="Barnaba T.J."/>
            <person name="Mammel M.K."/>
            <person name="Lacher D.W."/>
            <person name="Elkins C.A."/>
            <person name="Lampel K.A."/>
            <person name="Whitehouse C.A."/>
            <person name="Tartera C."/>
        </authorList>
    </citation>
    <scope>NUCLEOTIDE SEQUENCE [LARGE SCALE GENOMIC DNA]</scope>
    <source>
        <strain evidence="3">DS12_10</strain>
    </source>
</reference>
<name>A0A2T5Q4A0_LIMRT</name>
<accession>A0A2T5Q4A0</accession>
<feature type="region of interest" description="Disordered" evidence="1">
    <location>
        <begin position="193"/>
        <end position="229"/>
    </location>
</feature>
<proteinExistence type="predicted"/>
<evidence type="ECO:0000256" key="1">
    <source>
        <dbReference type="SAM" id="MobiDB-lite"/>
    </source>
</evidence>